<dbReference type="AlphaFoldDB" id="A0A803TB50"/>
<dbReference type="Pfam" id="PF08615">
    <property type="entry name" value="RNase_H2_suC"/>
    <property type="match status" value="1"/>
</dbReference>
<feature type="region of interest" description="Disordered" evidence="1">
    <location>
        <begin position="74"/>
        <end position="112"/>
    </location>
</feature>
<feature type="compositionally biased region" description="Gly residues" evidence="1">
    <location>
        <begin position="98"/>
        <end position="112"/>
    </location>
</feature>
<dbReference type="GO" id="GO:0006401">
    <property type="term" value="P:RNA catabolic process"/>
    <property type="evidence" value="ECO:0000318"/>
    <property type="project" value="GO_Central"/>
</dbReference>
<reference evidence="2" key="3">
    <citation type="submission" date="2025-09" db="UniProtKB">
        <authorList>
            <consortium name="Ensembl"/>
        </authorList>
    </citation>
    <scope>IDENTIFICATION</scope>
</reference>
<dbReference type="GO" id="GO:0032299">
    <property type="term" value="C:ribonuclease H2 complex"/>
    <property type="evidence" value="ECO:0000318"/>
    <property type="project" value="GO_Central"/>
</dbReference>
<dbReference type="CDD" id="cd09271">
    <property type="entry name" value="RNase_H2-C"/>
    <property type="match status" value="1"/>
</dbReference>
<dbReference type="PANTHER" id="PTHR47063">
    <property type="entry name" value="RIBONUCLEASE H2 SUBUNIT C"/>
    <property type="match status" value="1"/>
</dbReference>
<dbReference type="GeneTree" id="ENSGT00960000189006"/>
<gene>
    <name evidence="2" type="primary">rnaseh2c</name>
</gene>
<reference evidence="2" key="1">
    <citation type="submission" date="2009-12" db="EMBL/GenBank/DDBJ databases">
        <title>The Genome Sequence of Anolis carolinensis (Green Anole Lizard).</title>
        <authorList>
            <consortium name="The Genome Sequencing Platform"/>
            <person name="Di Palma F."/>
            <person name="Alfoldi J."/>
            <person name="Heiman D."/>
            <person name="Young S."/>
            <person name="Grabherr M."/>
            <person name="Johnson J."/>
            <person name="Lander E.S."/>
            <person name="Lindblad-Toh K."/>
        </authorList>
    </citation>
    <scope>NUCLEOTIDE SEQUENCE [LARGE SCALE GENOMIC DNA]</scope>
    <source>
        <strain evidence="2">JBL SC #1</strain>
    </source>
</reference>
<accession>A0A803TB50</accession>
<evidence type="ECO:0000313" key="2">
    <source>
        <dbReference type="Ensembl" id="ENSACAP00000032440.1"/>
    </source>
</evidence>
<dbReference type="InterPro" id="IPR013924">
    <property type="entry name" value="RNase_H2_suC"/>
</dbReference>
<feature type="region of interest" description="Disordered" evidence="1">
    <location>
        <begin position="220"/>
        <end position="247"/>
    </location>
</feature>
<dbReference type="InterPro" id="IPR052863">
    <property type="entry name" value="RNase_H2_subunit_C"/>
</dbReference>
<dbReference type="Ensembl" id="ENSACAT00000043615.1">
    <property type="protein sequence ID" value="ENSACAP00000032440.1"/>
    <property type="gene ID" value="ENSACAG00000043369.1"/>
</dbReference>
<name>A0A803TB50_ANOCA</name>
<dbReference type="InParanoid" id="A0A803TB50"/>
<dbReference type="Gene3D" id="2.40.128.680">
    <property type="match status" value="1"/>
</dbReference>
<protein>
    <submittedName>
        <fullName evidence="2">Uncharacterized protein</fullName>
    </submittedName>
</protein>
<dbReference type="PANTHER" id="PTHR47063:SF1">
    <property type="entry name" value="RIBONUCLEASE H2 SUBUNIT C"/>
    <property type="match status" value="1"/>
</dbReference>
<sequence>MFSLGLLGRPLPPSLPPSRGFGLQLPAFLTAYRDDVKTPGGRAQVGPGLLEASLPTPGGANSMGLRLEVVLDFNSQKPQPPRPMRRDPGSGSPIGAEGARGGGARAGRGSGSGMAAAARLALSPSAEPPRAAVHSLPCRVLHDGDAAVCKYFSPAIRAHGHESSVSFRGRSLKGTSVSVPEGYVGLVLEKEAAPLLPSEEQELRVKSAFGSLTVWNLEQAPKGHGRDPDGAALATDRGRDPLGRARRRVRTTAEQWKRIFGTQHTQAQDSSSAPCCTR</sequence>
<proteinExistence type="predicted"/>
<keyword evidence="3" id="KW-1185">Reference proteome</keyword>
<evidence type="ECO:0000313" key="3">
    <source>
        <dbReference type="Proteomes" id="UP000001646"/>
    </source>
</evidence>
<organism evidence="2 3">
    <name type="scientific">Anolis carolinensis</name>
    <name type="common">Green anole</name>
    <name type="synonym">American chameleon</name>
    <dbReference type="NCBI Taxonomy" id="28377"/>
    <lineage>
        <taxon>Eukaryota</taxon>
        <taxon>Metazoa</taxon>
        <taxon>Chordata</taxon>
        <taxon>Craniata</taxon>
        <taxon>Vertebrata</taxon>
        <taxon>Euteleostomi</taxon>
        <taxon>Lepidosauria</taxon>
        <taxon>Squamata</taxon>
        <taxon>Bifurcata</taxon>
        <taxon>Unidentata</taxon>
        <taxon>Episquamata</taxon>
        <taxon>Toxicofera</taxon>
        <taxon>Iguania</taxon>
        <taxon>Dactyloidae</taxon>
        <taxon>Anolis</taxon>
    </lineage>
</organism>
<dbReference type="Proteomes" id="UP000001646">
    <property type="component" value="Unplaced"/>
</dbReference>
<reference evidence="2" key="2">
    <citation type="submission" date="2025-08" db="UniProtKB">
        <authorList>
            <consortium name="Ensembl"/>
        </authorList>
    </citation>
    <scope>IDENTIFICATION</scope>
</reference>
<evidence type="ECO:0000256" key="1">
    <source>
        <dbReference type="SAM" id="MobiDB-lite"/>
    </source>
</evidence>